<evidence type="ECO:0000256" key="5">
    <source>
        <dbReference type="ARBA" id="ARBA00023136"/>
    </source>
</evidence>
<dbReference type="OrthoDB" id="5761230at2"/>
<evidence type="ECO:0000256" key="4">
    <source>
        <dbReference type="ARBA" id="ARBA00022989"/>
    </source>
</evidence>
<dbReference type="Pfam" id="PF01594">
    <property type="entry name" value="AI-2E_transport"/>
    <property type="match status" value="1"/>
</dbReference>
<feature type="transmembrane region" description="Helical" evidence="6">
    <location>
        <begin position="196"/>
        <end position="218"/>
    </location>
</feature>
<proteinExistence type="inferred from homology"/>
<dbReference type="PANTHER" id="PTHR21716">
    <property type="entry name" value="TRANSMEMBRANE PROTEIN"/>
    <property type="match status" value="1"/>
</dbReference>
<dbReference type="InParanoid" id="A0A3A9JI65"/>
<evidence type="ECO:0000256" key="6">
    <source>
        <dbReference type="SAM" id="Phobius"/>
    </source>
</evidence>
<gene>
    <name evidence="7" type="ORF">D6Z83_09430</name>
    <name evidence="8" type="ORF">EBE87_09490</name>
</gene>
<evidence type="ECO:0000256" key="3">
    <source>
        <dbReference type="ARBA" id="ARBA00022692"/>
    </source>
</evidence>
<sequence length="341" mass="36527">MRRRPVSVIVFALILVLLVWQVPDALLLTFGGALLGVFLRGGGDLLFKRFGLSGTARVLVFTLLLVLLGVAFALMAAPQLAEQANQLWQQVPRVMEQGTQRLSQYSWGQQLLEKAKPENLQLPSGGGSSAFAVLGGTFGALGNFVLLIFLGLYFAVDPGLYRRGIELFFPPSLRPKARATCEEIAETLRGWLGAQLVSMTVVGVLTTLGLWALGIPLAPLLGMIAALLTFIPNIGPVMAAVPAVLLGLDSGMTGALSVVGLYLAVQTVESYLITPYVQKRSVDLPPALTIMAQVAMGTLFGITGLALATPLAAMGMMLVHRLYVEDYLDQERPEEAPVVLR</sequence>
<dbReference type="RefSeq" id="WP_120638068.1">
    <property type="nucleotide sequence ID" value="NZ_RAQU01000043.1"/>
</dbReference>
<evidence type="ECO:0000313" key="9">
    <source>
        <dbReference type="Proteomes" id="UP000274097"/>
    </source>
</evidence>
<dbReference type="GO" id="GO:0016020">
    <property type="term" value="C:membrane"/>
    <property type="evidence" value="ECO:0007669"/>
    <property type="project" value="UniProtKB-SubCell"/>
</dbReference>
<keyword evidence="3 6" id="KW-0812">Transmembrane</keyword>
<keyword evidence="9" id="KW-1185">Reference proteome</keyword>
<feature type="transmembrane region" description="Helical" evidence="6">
    <location>
        <begin position="130"/>
        <end position="156"/>
    </location>
</feature>
<accession>A0A3A9JI65</accession>
<dbReference type="EMBL" id="RFLX01000005">
    <property type="protein sequence ID" value="RMI25366.1"/>
    <property type="molecule type" value="Genomic_DNA"/>
</dbReference>
<dbReference type="Proteomes" id="UP000278036">
    <property type="component" value="Unassembled WGS sequence"/>
</dbReference>
<dbReference type="AlphaFoldDB" id="A0A3A9JI65"/>
<dbReference type="GO" id="GO:0055085">
    <property type="term" value="P:transmembrane transport"/>
    <property type="evidence" value="ECO:0007669"/>
    <property type="project" value="TreeGrafter"/>
</dbReference>
<dbReference type="InterPro" id="IPR002549">
    <property type="entry name" value="AI-2E-like"/>
</dbReference>
<evidence type="ECO:0000313" key="10">
    <source>
        <dbReference type="Proteomes" id="UP000278036"/>
    </source>
</evidence>
<keyword evidence="4 6" id="KW-1133">Transmembrane helix</keyword>
<feature type="transmembrane region" description="Helical" evidence="6">
    <location>
        <begin position="224"/>
        <end position="248"/>
    </location>
</feature>
<dbReference type="PANTHER" id="PTHR21716:SF62">
    <property type="entry name" value="TRANSPORT PROTEIN YDBI-RELATED"/>
    <property type="match status" value="1"/>
</dbReference>
<comment type="caution">
    <text evidence="7">The sequence shown here is derived from an EMBL/GenBank/DDBJ whole genome shotgun (WGS) entry which is preliminary data.</text>
</comment>
<evidence type="ECO:0000256" key="1">
    <source>
        <dbReference type="ARBA" id="ARBA00004141"/>
    </source>
</evidence>
<dbReference type="Proteomes" id="UP000274097">
    <property type="component" value="Unassembled WGS sequence"/>
</dbReference>
<reference evidence="7 10" key="1">
    <citation type="submission" date="2018-09" db="EMBL/GenBank/DDBJ databases">
        <title>Roseomonas sp. nov., isolated from feces of Tibetan antelopes in the Qinghai-Tibet plateau, China.</title>
        <authorList>
            <person name="Tian Z."/>
        </authorList>
    </citation>
    <scope>NUCLEOTIDE SEQUENCE [LARGE SCALE GENOMIC DNA]</scope>
    <source>
        <strain evidence="8 9">Z23</strain>
        <strain evidence="7 10">Z24</strain>
    </source>
</reference>
<keyword evidence="5 6" id="KW-0472">Membrane</keyword>
<feature type="transmembrane region" description="Helical" evidence="6">
    <location>
        <begin position="255"/>
        <end position="278"/>
    </location>
</feature>
<feature type="transmembrane region" description="Helical" evidence="6">
    <location>
        <begin position="59"/>
        <end position="81"/>
    </location>
</feature>
<dbReference type="EMBL" id="RAQU01000043">
    <property type="protein sequence ID" value="RKK04443.1"/>
    <property type="molecule type" value="Genomic_DNA"/>
</dbReference>
<evidence type="ECO:0000313" key="7">
    <source>
        <dbReference type="EMBL" id="RKK04443.1"/>
    </source>
</evidence>
<feature type="transmembrane region" description="Helical" evidence="6">
    <location>
        <begin position="290"/>
        <end position="313"/>
    </location>
</feature>
<organism evidence="7 10">
    <name type="scientific">Teichococcus wenyumeiae</name>
    <dbReference type="NCBI Taxonomy" id="2478470"/>
    <lineage>
        <taxon>Bacteria</taxon>
        <taxon>Pseudomonadati</taxon>
        <taxon>Pseudomonadota</taxon>
        <taxon>Alphaproteobacteria</taxon>
        <taxon>Acetobacterales</taxon>
        <taxon>Roseomonadaceae</taxon>
        <taxon>Roseomonas</taxon>
    </lineage>
</organism>
<protein>
    <submittedName>
        <fullName evidence="7">AI-2E family transporter</fullName>
    </submittedName>
</protein>
<evidence type="ECO:0000313" key="8">
    <source>
        <dbReference type="EMBL" id="RMI25366.1"/>
    </source>
</evidence>
<name>A0A3A9JI65_9PROT</name>
<comment type="similarity">
    <text evidence="2">Belongs to the autoinducer-2 exporter (AI-2E) (TC 2.A.86) family.</text>
</comment>
<evidence type="ECO:0000256" key="2">
    <source>
        <dbReference type="ARBA" id="ARBA00009773"/>
    </source>
</evidence>
<feature type="transmembrane region" description="Helical" evidence="6">
    <location>
        <begin position="31"/>
        <end position="47"/>
    </location>
</feature>
<comment type="subcellular location">
    <subcellularLocation>
        <location evidence="1">Membrane</location>
        <topology evidence="1">Multi-pass membrane protein</topology>
    </subcellularLocation>
</comment>